<proteinExistence type="predicted"/>
<dbReference type="EMBL" id="JARLKY010000028">
    <property type="protein sequence ID" value="MEC0228178.1"/>
    <property type="molecule type" value="Genomic_DNA"/>
</dbReference>
<evidence type="ECO:0000259" key="1">
    <source>
        <dbReference type="Pfam" id="PF01979"/>
    </source>
</evidence>
<accession>A0ABU6G5Q2</accession>
<dbReference type="SUPFAM" id="SSF51338">
    <property type="entry name" value="Composite domain of metallo-dependent hydrolases"/>
    <property type="match status" value="1"/>
</dbReference>
<dbReference type="InterPro" id="IPR011059">
    <property type="entry name" value="Metal-dep_hydrolase_composite"/>
</dbReference>
<dbReference type="RefSeq" id="WP_326072439.1">
    <property type="nucleotide sequence ID" value="NZ_JARLKY010000028.1"/>
</dbReference>
<gene>
    <name evidence="2" type="ORF">P4I72_13685</name>
</gene>
<dbReference type="Pfam" id="PF01979">
    <property type="entry name" value="Amidohydro_1"/>
    <property type="match status" value="1"/>
</dbReference>
<dbReference type="InterPro" id="IPR006680">
    <property type="entry name" value="Amidohydro-rel"/>
</dbReference>
<dbReference type="Gene3D" id="3.20.20.140">
    <property type="entry name" value="Metal-dependent hydrolases"/>
    <property type="match status" value="1"/>
</dbReference>
<dbReference type="InterPro" id="IPR051781">
    <property type="entry name" value="Metallo-dep_Hydrolase"/>
</dbReference>
<sequence length="82" mass="8963">MEKAGIPPLHVLQMTTLKGAGFLDRMNDMGTVDTGRNADLVLLDANPIESVQNLRGINDVIRAGAYHDNQKLSSMKERLGTK</sequence>
<dbReference type="Proteomes" id="UP001338137">
    <property type="component" value="Unassembled WGS sequence"/>
</dbReference>
<reference evidence="2 3" key="1">
    <citation type="submission" date="2023-03" db="EMBL/GenBank/DDBJ databases">
        <title>Bacillus Genome Sequencing.</title>
        <authorList>
            <person name="Dunlap C."/>
        </authorList>
    </citation>
    <scope>NUCLEOTIDE SEQUENCE [LARGE SCALE GENOMIC DNA]</scope>
    <source>
        <strain evidence="2 3">BD-533</strain>
    </source>
</reference>
<dbReference type="Gene3D" id="2.30.40.10">
    <property type="entry name" value="Urease, subunit C, domain 1"/>
    <property type="match status" value="1"/>
</dbReference>
<dbReference type="PANTHER" id="PTHR43135:SF3">
    <property type="entry name" value="ALPHA-D-RIBOSE 1-METHYLPHOSPHONATE 5-TRIPHOSPHATE DIPHOSPHATASE"/>
    <property type="match status" value="1"/>
</dbReference>
<dbReference type="PANTHER" id="PTHR43135">
    <property type="entry name" value="ALPHA-D-RIBOSE 1-METHYLPHOSPHONATE 5-TRIPHOSPHATE DIPHOSPHATASE"/>
    <property type="match status" value="1"/>
</dbReference>
<evidence type="ECO:0000313" key="2">
    <source>
        <dbReference type="EMBL" id="MEC0228178.1"/>
    </source>
</evidence>
<protein>
    <submittedName>
        <fullName evidence="2">Amidohydrolase family protein</fullName>
    </submittedName>
</protein>
<organism evidence="2 3">
    <name type="scientific">Paenibacillus alba</name>
    <dbReference type="NCBI Taxonomy" id="1197127"/>
    <lineage>
        <taxon>Bacteria</taxon>
        <taxon>Bacillati</taxon>
        <taxon>Bacillota</taxon>
        <taxon>Bacilli</taxon>
        <taxon>Bacillales</taxon>
        <taxon>Paenibacillaceae</taxon>
        <taxon>Paenibacillus</taxon>
    </lineage>
</organism>
<comment type="caution">
    <text evidence="2">The sequence shown here is derived from an EMBL/GenBank/DDBJ whole genome shotgun (WGS) entry which is preliminary data.</text>
</comment>
<name>A0ABU6G5Q2_9BACL</name>
<feature type="domain" description="Amidohydrolase-related" evidence="1">
    <location>
        <begin position="2"/>
        <end position="62"/>
    </location>
</feature>
<evidence type="ECO:0000313" key="3">
    <source>
        <dbReference type="Proteomes" id="UP001338137"/>
    </source>
</evidence>
<keyword evidence="3" id="KW-1185">Reference proteome</keyword>